<protein>
    <submittedName>
        <fullName evidence="4">Bromo domain-containing protein</fullName>
    </submittedName>
</protein>
<evidence type="ECO:0000313" key="2">
    <source>
        <dbReference type="EMBL" id="VDO76370.1"/>
    </source>
</evidence>
<dbReference type="GO" id="GO:0044183">
    <property type="term" value="F:protein folding chaperone"/>
    <property type="evidence" value="ECO:0007669"/>
    <property type="project" value="TreeGrafter"/>
</dbReference>
<dbReference type="EMBL" id="UZAK01002726">
    <property type="protein sequence ID" value="VDO76370.1"/>
    <property type="molecule type" value="Genomic_DNA"/>
</dbReference>
<dbReference type="Proteomes" id="UP000279833">
    <property type="component" value="Unassembled WGS sequence"/>
</dbReference>
<dbReference type="PANTHER" id="PTHR46512:SF1">
    <property type="entry name" value="PEPTIDYLPROLYL ISOMERASE"/>
    <property type="match status" value="1"/>
</dbReference>
<evidence type="ECO:0000313" key="3">
    <source>
        <dbReference type="Proteomes" id="UP000279833"/>
    </source>
</evidence>
<proteinExistence type="predicted"/>
<dbReference type="GO" id="GO:0005740">
    <property type="term" value="C:mitochondrial envelope"/>
    <property type="evidence" value="ECO:0007669"/>
    <property type="project" value="TreeGrafter"/>
</dbReference>
<dbReference type="GO" id="GO:0005829">
    <property type="term" value="C:cytosol"/>
    <property type="evidence" value="ECO:0007669"/>
    <property type="project" value="TreeGrafter"/>
</dbReference>
<dbReference type="PANTHER" id="PTHR46512">
    <property type="entry name" value="PEPTIDYLPROLYL ISOMERASE"/>
    <property type="match status" value="1"/>
</dbReference>
<name>A0A183JJ25_9TREM</name>
<keyword evidence="3" id="KW-1185">Reference proteome</keyword>
<evidence type="ECO:0000313" key="4">
    <source>
        <dbReference type="WBParaSite" id="SCUD_0000269901-mRNA-1"/>
    </source>
</evidence>
<gene>
    <name evidence="2" type="ORF">SCUD_LOCUS2700</name>
</gene>
<dbReference type="GO" id="GO:0016020">
    <property type="term" value="C:membrane"/>
    <property type="evidence" value="ECO:0007669"/>
    <property type="project" value="TreeGrafter"/>
</dbReference>
<dbReference type="GO" id="GO:0012505">
    <property type="term" value="C:endomembrane system"/>
    <property type="evidence" value="ECO:0007669"/>
    <property type="project" value="TreeGrafter"/>
</dbReference>
<reference evidence="4" key="1">
    <citation type="submission" date="2016-06" db="UniProtKB">
        <authorList>
            <consortium name="WormBaseParasite"/>
        </authorList>
    </citation>
    <scope>IDENTIFICATION</scope>
</reference>
<dbReference type="InterPro" id="IPR050754">
    <property type="entry name" value="FKBP4/5/8-like"/>
</dbReference>
<evidence type="ECO:0000256" key="1">
    <source>
        <dbReference type="SAM" id="MobiDB-lite"/>
    </source>
</evidence>
<dbReference type="Gene3D" id="1.25.40.10">
    <property type="entry name" value="Tetratricopeptide repeat domain"/>
    <property type="match status" value="1"/>
</dbReference>
<accession>A0A183JJ25</accession>
<reference evidence="2 3" key="2">
    <citation type="submission" date="2018-11" db="EMBL/GenBank/DDBJ databases">
        <authorList>
            <consortium name="Pathogen Informatics"/>
        </authorList>
    </citation>
    <scope>NUCLEOTIDE SEQUENCE [LARGE SCALE GENOMIC DNA]</scope>
    <source>
        <strain evidence="2">Dakar</strain>
        <strain evidence="3">Dakar, Senegal</strain>
    </source>
</reference>
<dbReference type="GO" id="GO:0043066">
    <property type="term" value="P:negative regulation of apoptotic process"/>
    <property type="evidence" value="ECO:0007669"/>
    <property type="project" value="TreeGrafter"/>
</dbReference>
<dbReference type="InterPro" id="IPR011990">
    <property type="entry name" value="TPR-like_helical_dom_sf"/>
</dbReference>
<organism evidence="4">
    <name type="scientific">Schistosoma curassoni</name>
    <dbReference type="NCBI Taxonomy" id="6186"/>
    <lineage>
        <taxon>Eukaryota</taxon>
        <taxon>Metazoa</taxon>
        <taxon>Spiralia</taxon>
        <taxon>Lophotrochozoa</taxon>
        <taxon>Platyhelminthes</taxon>
        <taxon>Trematoda</taxon>
        <taxon>Digenea</taxon>
        <taxon>Strigeidida</taxon>
        <taxon>Schistosomatoidea</taxon>
        <taxon>Schistosomatidae</taxon>
        <taxon>Schistosoma</taxon>
    </lineage>
</organism>
<dbReference type="AlphaFoldDB" id="A0A183JJ25"/>
<dbReference type="STRING" id="6186.A0A183JJ25"/>
<feature type="region of interest" description="Disordered" evidence="1">
    <location>
        <begin position="1"/>
        <end position="49"/>
    </location>
</feature>
<dbReference type="WBParaSite" id="SCUD_0000269901-mRNA-1">
    <property type="protein sequence ID" value="SCUD_0000269901-mRNA-1"/>
    <property type="gene ID" value="SCUD_0000269901"/>
</dbReference>
<sequence length="198" mass="22050">MGRKKGQKHDHQSKSSNVQQYSEKLAADGSTSESATDLKLSESPDQEAAASSAETIDVLGNGLIIKKVLLNFLRDSDIPSGAKLTYRIEVLKVDDPPCYASMSNSERLAVANQKKDRGNYYYSYNKALKILQLPPVRPTQSSEERFPETDCPAELINDAKLKLENNLAAAQLKVKYMNKLSIKYHFFTNPLCISFAQT</sequence>